<dbReference type="InterPro" id="IPR023214">
    <property type="entry name" value="HAD_sf"/>
</dbReference>
<keyword evidence="2" id="KW-1185">Reference proteome</keyword>
<name>A0A7S7M7Z0_9ACTN</name>
<dbReference type="SUPFAM" id="SSF56784">
    <property type="entry name" value="HAD-like"/>
    <property type="match status" value="1"/>
</dbReference>
<dbReference type="PRINTS" id="PR00413">
    <property type="entry name" value="HADHALOGNASE"/>
</dbReference>
<proteinExistence type="predicted"/>
<dbReference type="PANTHER" id="PTHR43611">
    <property type="entry name" value="ALPHA-D-GLUCOSE 1-PHOSPHATE PHOSPHATASE"/>
    <property type="match status" value="1"/>
</dbReference>
<dbReference type="Gene3D" id="1.10.150.240">
    <property type="entry name" value="Putative phosphatase, domain 2"/>
    <property type="match status" value="1"/>
</dbReference>
<dbReference type="InterPro" id="IPR036412">
    <property type="entry name" value="HAD-like_sf"/>
</dbReference>
<accession>A0A7S7M7Z0</accession>
<dbReference type="PANTHER" id="PTHR43611:SF3">
    <property type="entry name" value="FLAVIN MONONUCLEOTIDE HYDROLASE 1, CHLOROPLATIC"/>
    <property type="match status" value="1"/>
</dbReference>
<gene>
    <name evidence="1" type="ORF">INP52_08325</name>
</gene>
<dbReference type="SFLD" id="SFLDS00003">
    <property type="entry name" value="Haloacid_Dehalogenase"/>
    <property type="match status" value="1"/>
</dbReference>
<dbReference type="KEGG" id="tio:INP52_08325"/>
<dbReference type="AlphaFoldDB" id="A0A7S7M7Z0"/>
<dbReference type="NCBIfam" id="TIGR01509">
    <property type="entry name" value="HAD-SF-IA-v3"/>
    <property type="match status" value="1"/>
</dbReference>
<dbReference type="InterPro" id="IPR023198">
    <property type="entry name" value="PGP-like_dom2"/>
</dbReference>
<organism evidence="1 2">
    <name type="scientific">Thermophilibacter immobilis</name>
    <dbReference type="NCBI Taxonomy" id="2779519"/>
    <lineage>
        <taxon>Bacteria</taxon>
        <taxon>Bacillati</taxon>
        <taxon>Actinomycetota</taxon>
        <taxon>Coriobacteriia</taxon>
        <taxon>Coriobacteriales</taxon>
        <taxon>Atopobiaceae</taxon>
        <taxon>Thermophilibacter</taxon>
    </lineage>
</organism>
<dbReference type="CDD" id="cd02603">
    <property type="entry name" value="HAD_sEH-N_like"/>
    <property type="match status" value="1"/>
</dbReference>
<evidence type="ECO:0000313" key="2">
    <source>
        <dbReference type="Proteomes" id="UP000593735"/>
    </source>
</evidence>
<dbReference type="InterPro" id="IPR006439">
    <property type="entry name" value="HAD-SF_hydro_IA"/>
</dbReference>
<dbReference type="EMBL" id="CP063767">
    <property type="protein sequence ID" value="QOY60402.1"/>
    <property type="molecule type" value="Genomic_DNA"/>
</dbReference>
<dbReference type="Pfam" id="PF00702">
    <property type="entry name" value="Hydrolase"/>
    <property type="match status" value="1"/>
</dbReference>
<evidence type="ECO:0000313" key="1">
    <source>
        <dbReference type="EMBL" id="QOY60402.1"/>
    </source>
</evidence>
<dbReference type="Gene3D" id="3.40.50.1000">
    <property type="entry name" value="HAD superfamily/HAD-like"/>
    <property type="match status" value="1"/>
</dbReference>
<sequence>MKLERLTPMLMDKPIANVVFDMGGVLMNFDGPYFAGLFTNTPADAALLNGALFGSTTWSLLDSGTISHETMARVAAAHLPERLHPNLEACIAHWPEHSAPFEGTNELAIRLKKQGYGIYLLSNASTRILEQLNHMPAMPYLDGRVISAIERLMKPDPAIFRLLCKRYALDPATCLFVDDNTDNCAGARTAGMQAFHFTGDAHALETEITRLS</sequence>
<dbReference type="Proteomes" id="UP000593735">
    <property type="component" value="Chromosome"/>
</dbReference>
<reference evidence="1 2" key="1">
    <citation type="submission" date="2020-10" db="EMBL/GenBank/DDBJ databases">
        <title>Olsenella immobilis sp.nov., isolated from the mud in a fermentation cellar used for the production of Chinese strong-flavoured liquor.</title>
        <authorList>
            <person name="Lu L."/>
        </authorList>
    </citation>
    <scope>NUCLEOTIDE SEQUENCE [LARGE SCALE GENOMIC DNA]</scope>
    <source>
        <strain evidence="1 2">LZLJ-2</strain>
    </source>
</reference>
<dbReference type="SFLD" id="SFLDG01129">
    <property type="entry name" value="C1.5:_HAD__Beta-PGM__Phosphata"/>
    <property type="match status" value="1"/>
</dbReference>
<protein>
    <submittedName>
        <fullName evidence="1">HAD family phosphatase</fullName>
    </submittedName>
</protein>